<comment type="catalytic activity">
    <reaction evidence="1 10">
        <text>Transfers a segment of a (1-&gt;4)-alpha-D-glucan to a new position in an acceptor, which may be glucose or a (1-&gt;4)-alpha-D-glucan.</text>
        <dbReference type="EC" id="2.4.1.25"/>
    </reaction>
</comment>
<dbReference type="OrthoDB" id="9761577at2"/>
<dbReference type="EMBL" id="QFYR01000003">
    <property type="protein sequence ID" value="RAK52229.1"/>
    <property type="molecule type" value="Genomic_DNA"/>
</dbReference>
<dbReference type="GO" id="GO:0004134">
    <property type="term" value="F:4-alpha-glucanotransferase activity"/>
    <property type="evidence" value="ECO:0007669"/>
    <property type="project" value="UniProtKB-EC"/>
</dbReference>
<evidence type="ECO:0000256" key="9">
    <source>
        <dbReference type="ARBA" id="ARBA00031501"/>
    </source>
</evidence>
<keyword evidence="7 10" id="KW-0119">Carbohydrate metabolism</keyword>
<dbReference type="PANTHER" id="PTHR32438">
    <property type="entry name" value="4-ALPHA-GLUCANOTRANSFERASE DPE1, CHLOROPLASTIC/AMYLOPLASTIC"/>
    <property type="match status" value="1"/>
</dbReference>
<evidence type="ECO:0000313" key="12">
    <source>
        <dbReference type="Proteomes" id="UP000249725"/>
    </source>
</evidence>
<evidence type="ECO:0000256" key="7">
    <source>
        <dbReference type="ARBA" id="ARBA00023277"/>
    </source>
</evidence>
<keyword evidence="12" id="KW-1185">Reference proteome</keyword>
<accession>A0A328AC77</accession>
<dbReference type="GO" id="GO:0005975">
    <property type="term" value="P:carbohydrate metabolic process"/>
    <property type="evidence" value="ECO:0007669"/>
    <property type="project" value="InterPro"/>
</dbReference>
<evidence type="ECO:0000256" key="5">
    <source>
        <dbReference type="ARBA" id="ARBA00022676"/>
    </source>
</evidence>
<evidence type="ECO:0000256" key="3">
    <source>
        <dbReference type="ARBA" id="ARBA00012560"/>
    </source>
</evidence>
<evidence type="ECO:0000313" key="11">
    <source>
        <dbReference type="EMBL" id="RAK52229.1"/>
    </source>
</evidence>
<sequence>MSQDALSDLAEAAGLILDWEDTQSVPQRVAPDAVRAILTALGYACDTEAACRESLSRLKAAPAPDFLAVDVGQPILIAAADGAGKLRLESGEVRDVRIKGGVLPAIAEPGYHSLELADRQLTLAVCPDRCVTPTDLLERRSWGLTTQIYSLAGPGGFGDFGDLAAFAAKAGQAGADALAISPVHALFAADPNHYSPYSPSSRDWLNGLFADPAVLGVTRTAQPPADLIDWPEASPAKLTELRALVGAANQDARYRSFVQNGGEDLRRHALFEALHGHFRRTQQIHDWRAWPAPFQDTHAAEAAAAELGLNDEIAFHLTLQWLADLSLGQAHAAARAAGMGIGLITDLAVGLDPAGAHAWSRREDLLTGLTLGAPPDAFQANGQGWGITSFAPDALIRGGFAPFLKTLRSALRHAGGVRIDHALGLKRIWVLPEGASPLEGAYLKYPFEDLLRLIALESQRAQAVVIGEDLGVVPPGLRDMLEGRGLLGMRVLAFERTKDGGFKRPEDYDAGAAAMTSTHDLPPVAGWWAGRDIEWRDRLGDAKDRVADDAERAEHRHLLWQALSEAGAADGPEPPPSETQPVVDAAIAMTAATACELLLVPVEDLLGVEEQVNLPGIVERHPNWRRRLPLAADAFFEEPAVRRRLDSLNTERPR</sequence>
<keyword evidence="5 10" id="KW-0328">Glycosyltransferase</keyword>
<protein>
    <recommendedName>
        <fullName evidence="4 10">4-alpha-glucanotransferase</fullName>
        <ecNumber evidence="3 10">2.4.1.25</ecNumber>
    </recommendedName>
    <alternativeName>
        <fullName evidence="8 10">Amylomaltase</fullName>
    </alternativeName>
    <alternativeName>
        <fullName evidence="9 10">Disproportionating enzyme</fullName>
    </alternativeName>
</protein>
<gene>
    <name evidence="11" type="primary">malQ</name>
    <name evidence="11" type="ORF">DJ018_13860</name>
</gene>
<dbReference type="EC" id="2.4.1.25" evidence="3 10"/>
<dbReference type="AlphaFoldDB" id="A0A328AC77"/>
<evidence type="ECO:0000256" key="10">
    <source>
        <dbReference type="RuleBase" id="RU361207"/>
    </source>
</evidence>
<keyword evidence="6 10" id="KW-0808">Transferase</keyword>
<reference evidence="12" key="1">
    <citation type="submission" date="2018-05" db="EMBL/GenBank/DDBJ databases">
        <authorList>
            <person name="Li X."/>
        </authorList>
    </citation>
    <scope>NUCLEOTIDE SEQUENCE [LARGE SCALE GENOMIC DNA]</scope>
    <source>
        <strain evidence="12">YIM 73061</strain>
    </source>
</reference>
<comment type="similarity">
    <text evidence="2 10">Belongs to the disproportionating enzyme family.</text>
</comment>
<dbReference type="SUPFAM" id="SSF51445">
    <property type="entry name" value="(Trans)glycosidases"/>
    <property type="match status" value="1"/>
</dbReference>
<evidence type="ECO:0000256" key="8">
    <source>
        <dbReference type="ARBA" id="ARBA00031423"/>
    </source>
</evidence>
<dbReference type="PANTHER" id="PTHR32438:SF5">
    <property type="entry name" value="4-ALPHA-GLUCANOTRANSFERASE DPE1, CHLOROPLASTIC_AMYLOPLASTIC"/>
    <property type="match status" value="1"/>
</dbReference>
<dbReference type="InterPro" id="IPR017853">
    <property type="entry name" value="GH"/>
</dbReference>
<evidence type="ECO:0000256" key="4">
    <source>
        <dbReference type="ARBA" id="ARBA00020295"/>
    </source>
</evidence>
<dbReference type="RefSeq" id="WP_111515553.1">
    <property type="nucleotide sequence ID" value="NZ_QFYR01000003.1"/>
</dbReference>
<evidence type="ECO:0000256" key="1">
    <source>
        <dbReference type="ARBA" id="ARBA00000439"/>
    </source>
</evidence>
<dbReference type="NCBIfam" id="TIGR00217">
    <property type="entry name" value="malQ"/>
    <property type="match status" value="1"/>
</dbReference>
<proteinExistence type="inferred from homology"/>
<comment type="caution">
    <text evidence="11">The sequence shown here is derived from an EMBL/GenBank/DDBJ whole genome shotgun (WGS) entry which is preliminary data.</text>
</comment>
<evidence type="ECO:0000256" key="6">
    <source>
        <dbReference type="ARBA" id="ARBA00022679"/>
    </source>
</evidence>
<dbReference type="InterPro" id="IPR003385">
    <property type="entry name" value="Glyco_hydro_77"/>
</dbReference>
<organism evidence="11 12">
    <name type="scientific">Phenylobacterium deserti</name>
    <dbReference type="NCBI Taxonomy" id="1914756"/>
    <lineage>
        <taxon>Bacteria</taxon>
        <taxon>Pseudomonadati</taxon>
        <taxon>Pseudomonadota</taxon>
        <taxon>Alphaproteobacteria</taxon>
        <taxon>Caulobacterales</taxon>
        <taxon>Caulobacteraceae</taxon>
        <taxon>Phenylobacterium</taxon>
    </lineage>
</organism>
<dbReference type="Pfam" id="PF02446">
    <property type="entry name" value="Glyco_hydro_77"/>
    <property type="match status" value="1"/>
</dbReference>
<dbReference type="Gene3D" id="3.20.20.80">
    <property type="entry name" value="Glycosidases"/>
    <property type="match status" value="1"/>
</dbReference>
<evidence type="ECO:0000256" key="2">
    <source>
        <dbReference type="ARBA" id="ARBA00005684"/>
    </source>
</evidence>
<dbReference type="Proteomes" id="UP000249725">
    <property type="component" value="Unassembled WGS sequence"/>
</dbReference>
<name>A0A328AC77_9CAUL</name>